<dbReference type="PANTHER" id="PTHR45828:SF51">
    <property type="entry name" value="REELIN DOMAIN-CONTAINING PROTEIN 1"/>
    <property type="match status" value="1"/>
</dbReference>
<feature type="region of interest" description="Disordered" evidence="1">
    <location>
        <begin position="272"/>
        <end position="306"/>
    </location>
</feature>
<feature type="chain" id="PRO_5017384864" description="Reelin domain-containing protein" evidence="3">
    <location>
        <begin position="24"/>
        <end position="797"/>
    </location>
</feature>
<feature type="region of interest" description="Disordered" evidence="1">
    <location>
        <begin position="656"/>
        <end position="705"/>
    </location>
</feature>
<dbReference type="STRING" id="8090.ENSORLP00000026994"/>
<organism evidence="5 6">
    <name type="scientific">Oryzias latipes</name>
    <name type="common">Japanese rice fish</name>
    <name type="synonym">Japanese killifish</name>
    <dbReference type="NCBI Taxonomy" id="8090"/>
    <lineage>
        <taxon>Eukaryota</taxon>
        <taxon>Metazoa</taxon>
        <taxon>Chordata</taxon>
        <taxon>Craniata</taxon>
        <taxon>Vertebrata</taxon>
        <taxon>Euteleostomi</taxon>
        <taxon>Actinopterygii</taxon>
        <taxon>Neopterygii</taxon>
        <taxon>Teleostei</taxon>
        <taxon>Neoteleostei</taxon>
        <taxon>Acanthomorphata</taxon>
        <taxon>Ovalentaria</taxon>
        <taxon>Atherinomorphae</taxon>
        <taxon>Beloniformes</taxon>
        <taxon>Adrianichthyidae</taxon>
        <taxon>Oryziinae</taxon>
        <taxon>Oryzias</taxon>
    </lineage>
</organism>
<feature type="region of interest" description="Disordered" evidence="1">
    <location>
        <begin position="327"/>
        <end position="445"/>
    </location>
</feature>
<feature type="compositionally biased region" description="Pro residues" evidence="1">
    <location>
        <begin position="552"/>
        <end position="570"/>
    </location>
</feature>
<feature type="compositionally biased region" description="Basic and acidic residues" evidence="1">
    <location>
        <begin position="280"/>
        <end position="291"/>
    </location>
</feature>
<protein>
    <recommendedName>
        <fullName evidence="4">Reelin domain-containing protein</fullName>
    </recommendedName>
</protein>
<name>A0A3B3H4Y5_ORYLA</name>
<keyword evidence="2" id="KW-0472">Membrane</keyword>
<keyword evidence="3" id="KW-0732">Signal</keyword>
<accession>A0A3B3H4Y5</accession>
<reference evidence="5 6" key="1">
    <citation type="journal article" date="2007" name="Nature">
        <title>The medaka draft genome and insights into vertebrate genome evolution.</title>
        <authorList>
            <person name="Kasahara M."/>
            <person name="Naruse K."/>
            <person name="Sasaki S."/>
            <person name="Nakatani Y."/>
            <person name="Qu W."/>
            <person name="Ahsan B."/>
            <person name="Yamada T."/>
            <person name="Nagayasu Y."/>
            <person name="Doi K."/>
            <person name="Kasai Y."/>
            <person name="Jindo T."/>
            <person name="Kobayashi D."/>
            <person name="Shimada A."/>
            <person name="Toyoda A."/>
            <person name="Kuroki Y."/>
            <person name="Fujiyama A."/>
            <person name="Sasaki T."/>
            <person name="Shimizu A."/>
            <person name="Asakawa S."/>
            <person name="Shimizu N."/>
            <person name="Hashimoto S."/>
            <person name="Yang J."/>
            <person name="Lee Y."/>
            <person name="Matsushima K."/>
            <person name="Sugano S."/>
            <person name="Sakaizumi M."/>
            <person name="Narita T."/>
            <person name="Ohishi K."/>
            <person name="Haga S."/>
            <person name="Ohta F."/>
            <person name="Nomoto H."/>
            <person name="Nogata K."/>
            <person name="Morishita T."/>
            <person name="Endo T."/>
            <person name="Shin-I T."/>
            <person name="Takeda H."/>
            <person name="Morishita S."/>
            <person name="Kohara Y."/>
        </authorList>
    </citation>
    <scope>NUCLEOTIDE SEQUENCE [LARGE SCALE GENOMIC DNA]</scope>
    <source>
        <strain evidence="5 6">Hd-rR</strain>
    </source>
</reference>
<dbReference type="InParanoid" id="A0A3B3H4Y5"/>
<dbReference type="PANTHER" id="PTHR45828">
    <property type="entry name" value="CYTOCHROME B561/FERRIC REDUCTASE TRANSMEMBRANE"/>
    <property type="match status" value="1"/>
</dbReference>
<keyword evidence="2" id="KW-0812">Transmembrane</keyword>
<reference evidence="5" key="3">
    <citation type="submission" date="2025-09" db="UniProtKB">
        <authorList>
            <consortium name="Ensembl"/>
        </authorList>
    </citation>
    <scope>IDENTIFICATION</scope>
    <source>
        <strain evidence="5">Hd-rR</strain>
    </source>
</reference>
<dbReference type="CDD" id="cd08544">
    <property type="entry name" value="Reeler"/>
    <property type="match status" value="1"/>
</dbReference>
<dbReference type="InterPro" id="IPR051237">
    <property type="entry name" value="Ferric-chelate_Red/DefProt"/>
</dbReference>
<gene>
    <name evidence="5" type="primary">LOC105356341</name>
</gene>
<feature type="domain" description="Reelin" evidence="4">
    <location>
        <begin position="18"/>
        <end position="196"/>
    </location>
</feature>
<feature type="compositionally biased region" description="Polar residues" evidence="1">
    <location>
        <begin position="359"/>
        <end position="379"/>
    </location>
</feature>
<dbReference type="GeneTree" id="ENSGT00940000163277"/>
<keyword evidence="6" id="KW-1185">Reference proteome</keyword>
<feature type="region of interest" description="Disordered" evidence="1">
    <location>
        <begin position="546"/>
        <end position="575"/>
    </location>
</feature>
<dbReference type="AlphaFoldDB" id="A0A3B3H4Y5"/>
<feature type="signal peptide" evidence="3">
    <location>
        <begin position="1"/>
        <end position="23"/>
    </location>
</feature>
<feature type="transmembrane region" description="Helical" evidence="2">
    <location>
        <begin position="715"/>
        <end position="737"/>
    </location>
</feature>
<evidence type="ECO:0000256" key="3">
    <source>
        <dbReference type="SAM" id="SignalP"/>
    </source>
</evidence>
<evidence type="ECO:0000256" key="2">
    <source>
        <dbReference type="SAM" id="Phobius"/>
    </source>
</evidence>
<dbReference type="Gene3D" id="2.60.40.4060">
    <property type="entry name" value="Reeler domain"/>
    <property type="match status" value="1"/>
</dbReference>
<evidence type="ECO:0000313" key="6">
    <source>
        <dbReference type="Proteomes" id="UP000001038"/>
    </source>
</evidence>
<dbReference type="GO" id="GO:0016020">
    <property type="term" value="C:membrane"/>
    <property type="evidence" value="ECO:0000318"/>
    <property type="project" value="GO_Central"/>
</dbReference>
<dbReference type="InterPro" id="IPR042307">
    <property type="entry name" value="Reeler_sf"/>
</dbReference>
<evidence type="ECO:0000259" key="4">
    <source>
        <dbReference type="PROSITE" id="PS51019"/>
    </source>
</evidence>
<feature type="compositionally biased region" description="Polar residues" evidence="1">
    <location>
        <begin position="327"/>
        <end position="342"/>
    </location>
</feature>
<feature type="region of interest" description="Disordered" evidence="1">
    <location>
        <begin position="588"/>
        <end position="633"/>
    </location>
</feature>
<proteinExistence type="predicted"/>
<evidence type="ECO:0000313" key="5">
    <source>
        <dbReference type="Ensembl" id="ENSORLP00000026994.1"/>
    </source>
</evidence>
<dbReference type="Ensembl" id="ENSORLT00000026789.1">
    <property type="protein sequence ID" value="ENSORLP00000026994.1"/>
    <property type="gene ID" value="ENSORLG00000023482.1"/>
</dbReference>
<feature type="compositionally biased region" description="Polar residues" evidence="1">
    <location>
        <begin position="389"/>
        <end position="422"/>
    </location>
</feature>
<reference evidence="5" key="2">
    <citation type="submission" date="2025-08" db="UniProtKB">
        <authorList>
            <consortium name="Ensembl"/>
        </authorList>
    </citation>
    <scope>IDENTIFICATION</scope>
    <source>
        <strain evidence="5">Hd-rR</strain>
    </source>
</reference>
<dbReference type="PROSITE" id="PS51019">
    <property type="entry name" value="REELIN"/>
    <property type="match status" value="1"/>
</dbReference>
<dbReference type="Pfam" id="PF02014">
    <property type="entry name" value="Reeler"/>
    <property type="match status" value="1"/>
</dbReference>
<keyword evidence="2" id="KW-1133">Transmembrane helix</keyword>
<dbReference type="Proteomes" id="UP000001038">
    <property type="component" value="Chromosome 18"/>
</dbReference>
<feature type="compositionally biased region" description="Low complexity" evidence="1">
    <location>
        <begin position="592"/>
        <end position="603"/>
    </location>
</feature>
<feature type="compositionally biased region" description="Low complexity" evidence="1">
    <location>
        <begin position="427"/>
        <end position="445"/>
    </location>
</feature>
<sequence length="797" mass="85964">MASLLLLHTLAAVICLLIKPIASFSHGASHRSCLKMIPGHIQAHPLDPKHSHVTIHTSSSLYWPGQLITVTVRSSRDFMGFLLQARSVGASGKVVGGASIRSKRLGPILVGGCWILTPPSTHTLHCMSDGDTVTHSDKQLKRNLSFVWRAPDAPMGDVRFHITVVQSYFVYWAGIESAVVHDGSRVYWSVYNITVRDGEKTFAVQTENVTVLPAFRATRVSVTTTNTTFSLSTSVTHSTTSTNDTLKTEGSRLVLELNSSVALTSHGVIERTAFTPTSHKKADSNDPKRNSQETNYETGPKMKETTSAESTAATLLTFQGFHEVKTLSSSIHHPRTSTQAPKTSWAFRNQKKTKELYGTNPTGSQTAETEASSHSSQHGFPSFLHKPYSSISAPTSANRQPTVKTFHQLETSPTGPKSSSERASWLKTKTTQSTSTQPRSSSPIQTQSFVTFYPLNPPIFTLDKGLGSQSKVKSSDDLHSSPSSFLHSSILQSTETMHLPPSGSPTLVSTPPSVRPTLSIHLSSLKSQPETVPALSALPIPSPVPSLHLPLTQPPSTSPPPSFYTSPTPPLRSQNIPATVTVKSPFTGPVCSSSLKSPNSSSPSVPPSDTPRSITSSVTPPSPLSIPPSTSSSFKEHLSFTSVTLAASGLNPATLGTIVHPNPKPFPNHRPNPGHDLLPDVPIINSKPKRPSKPQTPGEDGKYPDIVPKHTAWELGVLLGGSAGFGMVLVLAVRCLYRQACGRRTAVTLNDREREYGRGEIGLIQVQECGDLVRVRKIRENSFVFLTEYDVLATSGN</sequence>
<evidence type="ECO:0000256" key="1">
    <source>
        <dbReference type="SAM" id="MobiDB-lite"/>
    </source>
</evidence>
<dbReference type="InterPro" id="IPR002861">
    <property type="entry name" value="Reeler_dom"/>
</dbReference>
<feature type="compositionally biased region" description="Low complexity" evidence="1">
    <location>
        <begin position="610"/>
        <end position="619"/>
    </location>
</feature>